<protein>
    <submittedName>
        <fullName evidence="4">Asp23/Gls24 family envelope stress response protein</fullName>
    </submittedName>
</protein>
<reference evidence="4 5" key="1">
    <citation type="submission" date="2023-03" db="EMBL/GenBank/DDBJ databases">
        <title>Draft genome sequence of Streptomyces sp. K1PA1 isolated from peat swamp forest in Thailand.</title>
        <authorList>
            <person name="Klaysubun C."/>
            <person name="Duangmal K."/>
        </authorList>
    </citation>
    <scope>NUCLEOTIDE SEQUENCE [LARGE SCALE GENOMIC DNA]</scope>
    <source>
        <strain evidence="4 5">K1PA1</strain>
    </source>
</reference>
<keyword evidence="1" id="KW-0805">Transcription regulation</keyword>
<dbReference type="EMBL" id="JARJBB010000004">
    <property type="protein sequence ID" value="MDF3299236.1"/>
    <property type="molecule type" value="Genomic_DNA"/>
</dbReference>
<evidence type="ECO:0000256" key="1">
    <source>
        <dbReference type="ARBA" id="ARBA00023015"/>
    </source>
</evidence>
<comment type="caution">
    <text evidence="4">The sequence shown here is derived from an EMBL/GenBank/DDBJ whole genome shotgun (WGS) entry which is preliminary data.</text>
</comment>
<dbReference type="RefSeq" id="WP_276108769.1">
    <property type="nucleotide sequence ID" value="NZ_JARJBB010000004.1"/>
</dbReference>
<sequence>MTTRTHPPGPPPPHDPDDERLPCGRMLSRVWADWEDGATDAHTADCPHCREAVADLDRLETTVRALRDDTAGYDAAPLTRRVMDVVRMELRPGRPLPLGDHDEDLWVMEAAAARTLRAAAERVPGVRAGSCRFAPGPAGGARGPVAVRIEVHAPLSTPDLHVLAGEVRRRVLGAADRLLGLDVTDVDIRITDLVEEPDGAPDGRTEGGPR</sequence>
<dbReference type="InterPro" id="IPR041916">
    <property type="entry name" value="Anti_sigma_zinc_sf"/>
</dbReference>
<name>A0ABT6A3L3_9ACTN</name>
<evidence type="ECO:0000313" key="4">
    <source>
        <dbReference type="EMBL" id="MDF3299236.1"/>
    </source>
</evidence>
<accession>A0ABT6A3L3</accession>
<feature type="region of interest" description="Disordered" evidence="3">
    <location>
        <begin position="1"/>
        <end position="22"/>
    </location>
</feature>
<evidence type="ECO:0000256" key="2">
    <source>
        <dbReference type="ARBA" id="ARBA00023163"/>
    </source>
</evidence>
<keyword evidence="5" id="KW-1185">Reference proteome</keyword>
<gene>
    <name evidence="4" type="ORF">P3H78_11420</name>
</gene>
<evidence type="ECO:0000313" key="5">
    <source>
        <dbReference type="Proteomes" id="UP001221150"/>
    </source>
</evidence>
<proteinExistence type="predicted"/>
<evidence type="ECO:0000256" key="3">
    <source>
        <dbReference type="SAM" id="MobiDB-lite"/>
    </source>
</evidence>
<keyword evidence="2" id="KW-0804">Transcription</keyword>
<dbReference type="Gene3D" id="1.10.10.1320">
    <property type="entry name" value="Anti-sigma factor, zinc-finger domain"/>
    <property type="match status" value="1"/>
</dbReference>
<organism evidence="4 5">
    <name type="scientific">Streptomyces tropicalis</name>
    <dbReference type="NCBI Taxonomy" id="3034234"/>
    <lineage>
        <taxon>Bacteria</taxon>
        <taxon>Bacillati</taxon>
        <taxon>Actinomycetota</taxon>
        <taxon>Actinomycetes</taxon>
        <taxon>Kitasatosporales</taxon>
        <taxon>Streptomycetaceae</taxon>
        <taxon>Streptomyces</taxon>
    </lineage>
</organism>
<dbReference type="Proteomes" id="UP001221150">
    <property type="component" value="Unassembled WGS sequence"/>
</dbReference>